<protein>
    <submittedName>
        <fullName evidence="1">Uncharacterized protein</fullName>
    </submittedName>
</protein>
<evidence type="ECO:0000313" key="2">
    <source>
        <dbReference type="Proteomes" id="UP000694240"/>
    </source>
</evidence>
<proteinExistence type="predicted"/>
<dbReference type="EMBL" id="JAEFBK010000009">
    <property type="protein sequence ID" value="KAG7570728.1"/>
    <property type="molecule type" value="Genomic_DNA"/>
</dbReference>
<keyword evidence="2" id="KW-1185">Reference proteome</keyword>
<accession>A0A8T2ACB2</accession>
<name>A0A8T2ACB2_9BRAS</name>
<gene>
    <name evidence="1" type="ORF">ISN45_Aa04g032860</name>
</gene>
<reference evidence="1 2" key="1">
    <citation type="submission" date="2020-12" db="EMBL/GenBank/DDBJ databases">
        <title>Concerted genomic and epigenomic changes stabilize Arabidopsis allopolyploids.</title>
        <authorList>
            <person name="Chen Z."/>
        </authorList>
    </citation>
    <scope>NUCLEOTIDE SEQUENCE [LARGE SCALE GENOMIC DNA]</scope>
    <source>
        <strain evidence="1">Allo738</strain>
        <tissue evidence="1">Leaf</tissue>
    </source>
</reference>
<dbReference type="AlphaFoldDB" id="A0A8T2ACB2"/>
<dbReference type="Proteomes" id="UP000694240">
    <property type="component" value="Chromosome 9"/>
</dbReference>
<organism evidence="1 2">
    <name type="scientific">Arabidopsis thaliana x Arabidopsis arenosa</name>
    <dbReference type="NCBI Taxonomy" id="1240361"/>
    <lineage>
        <taxon>Eukaryota</taxon>
        <taxon>Viridiplantae</taxon>
        <taxon>Streptophyta</taxon>
        <taxon>Embryophyta</taxon>
        <taxon>Tracheophyta</taxon>
        <taxon>Spermatophyta</taxon>
        <taxon>Magnoliopsida</taxon>
        <taxon>eudicotyledons</taxon>
        <taxon>Gunneridae</taxon>
        <taxon>Pentapetalae</taxon>
        <taxon>rosids</taxon>
        <taxon>malvids</taxon>
        <taxon>Brassicales</taxon>
        <taxon>Brassicaceae</taxon>
        <taxon>Camelineae</taxon>
        <taxon>Arabidopsis</taxon>
    </lineage>
</organism>
<evidence type="ECO:0000313" key="1">
    <source>
        <dbReference type="EMBL" id="KAG7570728.1"/>
    </source>
</evidence>
<sequence>MLSGSRTLARSIHASFPPIVAPDFFLLLNLGFQIP</sequence>
<comment type="caution">
    <text evidence="1">The sequence shown here is derived from an EMBL/GenBank/DDBJ whole genome shotgun (WGS) entry which is preliminary data.</text>
</comment>